<dbReference type="InterPro" id="IPR011010">
    <property type="entry name" value="DNA_brk_join_enz"/>
</dbReference>
<reference evidence="8 9" key="1">
    <citation type="submission" date="2019-07" db="EMBL/GenBank/DDBJ databases">
        <title>Sphingomonas AE3 Genome sequencing and assembly.</title>
        <authorList>
            <person name="Kim H."/>
        </authorList>
    </citation>
    <scope>NUCLEOTIDE SEQUENCE [LARGE SCALE GENOMIC DNA]</scope>
    <source>
        <strain evidence="8 9">AE3</strain>
    </source>
</reference>
<dbReference type="Gene3D" id="1.10.443.10">
    <property type="entry name" value="Intergrase catalytic core"/>
    <property type="match status" value="1"/>
</dbReference>
<evidence type="ECO:0000313" key="9">
    <source>
        <dbReference type="Proteomes" id="UP000321857"/>
    </source>
</evidence>
<feature type="domain" description="Core-binding (CB)" evidence="7">
    <location>
        <begin position="101"/>
        <end position="186"/>
    </location>
</feature>
<dbReference type="PANTHER" id="PTHR30629">
    <property type="entry name" value="PROPHAGE INTEGRASE"/>
    <property type="match status" value="1"/>
</dbReference>
<feature type="domain" description="Tyr recombinase" evidence="6">
    <location>
        <begin position="218"/>
        <end position="404"/>
    </location>
</feature>
<dbReference type="Gene3D" id="1.10.150.130">
    <property type="match status" value="1"/>
</dbReference>
<dbReference type="GO" id="GO:0003677">
    <property type="term" value="F:DNA binding"/>
    <property type="evidence" value="ECO:0007669"/>
    <property type="project" value="UniProtKB-UniRule"/>
</dbReference>
<accession>A0A516IT67</accession>
<dbReference type="Proteomes" id="UP000321857">
    <property type="component" value="Chromosome"/>
</dbReference>
<dbReference type="InterPro" id="IPR025166">
    <property type="entry name" value="Integrase_DNA_bind_dom"/>
</dbReference>
<organism evidence="8 9">
    <name type="scientific">Sphingomonas xanthus</name>
    <dbReference type="NCBI Taxonomy" id="2594473"/>
    <lineage>
        <taxon>Bacteria</taxon>
        <taxon>Pseudomonadati</taxon>
        <taxon>Pseudomonadota</taxon>
        <taxon>Alphaproteobacteria</taxon>
        <taxon>Sphingomonadales</taxon>
        <taxon>Sphingomonadaceae</taxon>
        <taxon>Sphingomonas</taxon>
    </lineage>
</organism>
<dbReference type="PANTHER" id="PTHR30629:SF2">
    <property type="entry name" value="PROPHAGE INTEGRASE INTS-RELATED"/>
    <property type="match status" value="1"/>
</dbReference>
<dbReference type="InterPro" id="IPR002104">
    <property type="entry name" value="Integrase_catalytic"/>
</dbReference>
<dbReference type="InterPro" id="IPR044068">
    <property type="entry name" value="CB"/>
</dbReference>
<dbReference type="AlphaFoldDB" id="A0A516IT67"/>
<dbReference type="RefSeq" id="WP_147494473.1">
    <property type="nucleotide sequence ID" value="NZ_CP041659.1"/>
</dbReference>
<dbReference type="InterPro" id="IPR013762">
    <property type="entry name" value="Integrase-like_cat_sf"/>
</dbReference>
<dbReference type="SUPFAM" id="SSF56349">
    <property type="entry name" value="DNA breaking-rejoining enzymes"/>
    <property type="match status" value="1"/>
</dbReference>
<dbReference type="Pfam" id="PF13356">
    <property type="entry name" value="Arm-DNA-bind_3"/>
    <property type="match status" value="1"/>
</dbReference>
<keyword evidence="4" id="KW-0233">DNA recombination</keyword>
<evidence type="ECO:0000313" key="8">
    <source>
        <dbReference type="EMBL" id="QDP20024.1"/>
    </source>
</evidence>
<dbReference type="Pfam" id="PF00589">
    <property type="entry name" value="Phage_integrase"/>
    <property type="match status" value="1"/>
</dbReference>
<dbReference type="InterPro" id="IPR038488">
    <property type="entry name" value="Integrase_DNA-bd_sf"/>
</dbReference>
<evidence type="ECO:0000259" key="6">
    <source>
        <dbReference type="PROSITE" id="PS51898"/>
    </source>
</evidence>
<keyword evidence="9" id="KW-1185">Reference proteome</keyword>
<keyword evidence="2" id="KW-0229">DNA integration</keyword>
<protein>
    <submittedName>
        <fullName evidence="8">Integrase family protein</fullName>
    </submittedName>
</protein>
<dbReference type="GO" id="GO:0006310">
    <property type="term" value="P:DNA recombination"/>
    <property type="evidence" value="ECO:0007669"/>
    <property type="project" value="UniProtKB-KW"/>
</dbReference>
<sequence length="429" mass="48128">MTNRGKLTKGYVDRVKPGVKDQFHWDTEVKGFGLRVSPTGKISFIVQGRVEGSAREARLTIGSYGIFTPDQARDVAREHLRSMRLGIDPRDLRRQDQAAKVTLREVADAYFARPGMLKESTKSEMNRHVEKAFEAWKDKPIAAITPADCRRRYEELATKGLRGRGPAPTQAAIAMVTLRTLINFAMNEYKRLDGKPIIEHNPVSILKKDLRPSPPRTRHVDRRNVGEFWNLLIEARATARNRDALAGIDLIMFLALTGARRSEGAALTWDRVNIDEMDSTNCWWHIPDPKNRNPVWLPLSSQAVAVIQSREPVKDNPYVFASRSKAGHILDTRAPLEQLSKKIGMARLSAHDLRRTFVTTGVKGCRLDLAKLELLTNHVPQGVTARHYLATSDLRDFHMEVQAIGDWIEQQAAIAASNNVVVLNAVGAT</sequence>
<dbReference type="OrthoDB" id="7615137at2"/>
<evidence type="ECO:0000259" key="7">
    <source>
        <dbReference type="PROSITE" id="PS51900"/>
    </source>
</evidence>
<dbReference type="Gene3D" id="3.30.160.390">
    <property type="entry name" value="Integrase, DNA-binding domain"/>
    <property type="match status" value="1"/>
</dbReference>
<comment type="similarity">
    <text evidence="1">Belongs to the 'phage' integrase family.</text>
</comment>
<dbReference type="InterPro" id="IPR050808">
    <property type="entry name" value="Phage_Integrase"/>
</dbReference>
<evidence type="ECO:0000256" key="4">
    <source>
        <dbReference type="ARBA" id="ARBA00023172"/>
    </source>
</evidence>
<dbReference type="GO" id="GO:0015074">
    <property type="term" value="P:DNA integration"/>
    <property type="evidence" value="ECO:0007669"/>
    <property type="project" value="UniProtKB-KW"/>
</dbReference>
<evidence type="ECO:0000256" key="2">
    <source>
        <dbReference type="ARBA" id="ARBA00022908"/>
    </source>
</evidence>
<evidence type="ECO:0000256" key="5">
    <source>
        <dbReference type="PROSITE-ProRule" id="PRU01248"/>
    </source>
</evidence>
<evidence type="ECO:0000256" key="3">
    <source>
        <dbReference type="ARBA" id="ARBA00023125"/>
    </source>
</evidence>
<dbReference type="InterPro" id="IPR010998">
    <property type="entry name" value="Integrase_recombinase_N"/>
</dbReference>
<dbReference type="KEGG" id="sxa:FMM02_08685"/>
<dbReference type="EMBL" id="CP041659">
    <property type="protein sequence ID" value="QDP20024.1"/>
    <property type="molecule type" value="Genomic_DNA"/>
</dbReference>
<name>A0A516IT67_9SPHN</name>
<keyword evidence="3 5" id="KW-0238">DNA-binding</keyword>
<evidence type="ECO:0000256" key="1">
    <source>
        <dbReference type="ARBA" id="ARBA00008857"/>
    </source>
</evidence>
<dbReference type="PROSITE" id="PS51898">
    <property type="entry name" value="TYR_RECOMBINASE"/>
    <property type="match status" value="1"/>
</dbReference>
<gene>
    <name evidence="8" type="ORF">FMM02_08685</name>
</gene>
<dbReference type="PROSITE" id="PS51900">
    <property type="entry name" value="CB"/>
    <property type="match status" value="1"/>
</dbReference>
<proteinExistence type="inferred from homology"/>